<reference evidence="3" key="1">
    <citation type="submission" date="2014-08" db="EMBL/GenBank/DDBJ databases">
        <title>Coriobacteriaceae sp. complete genome.</title>
        <authorList>
            <person name="Looft T."/>
            <person name="Bayles D.O."/>
            <person name="Stanton T.B."/>
        </authorList>
    </citation>
    <scope>NUCLEOTIDE SEQUENCE [LARGE SCALE GENOMIC DNA]</scope>
    <source>
        <strain evidence="3">68-1-3</strain>
    </source>
</reference>
<reference evidence="2 3" key="2">
    <citation type="journal article" date="2015" name="Genome Announc.">
        <title>Complete Genome Sequence of Coriobacteriaceae Strain 68-1-3, a Novel Mucus-Degrading Isolate from the Swine Intestinal Tract.</title>
        <authorList>
            <person name="Looft T."/>
            <person name="Bayles D.O."/>
            <person name="Alt D.P."/>
            <person name="Stanton T.B."/>
        </authorList>
    </citation>
    <scope>NUCLEOTIDE SEQUENCE [LARGE SCALE GENOMIC DNA]</scope>
    <source>
        <strain evidence="2 3">68-1-3</strain>
    </source>
</reference>
<keyword evidence="3" id="KW-1185">Reference proteome</keyword>
<protein>
    <recommendedName>
        <fullName evidence="1">Helix-hairpin-helix DNA-binding motif class 1 domain-containing protein</fullName>
    </recommendedName>
</protein>
<dbReference type="SUPFAM" id="SSF47781">
    <property type="entry name" value="RuvA domain 2-like"/>
    <property type="match status" value="1"/>
</dbReference>
<evidence type="ECO:0000313" key="2">
    <source>
        <dbReference type="EMBL" id="AJC12307.1"/>
    </source>
</evidence>
<sequence length="142" mass="15960">MARTDDFIGDRLASLREEVEQIREDNLKLSEMLQTLSDLSGEEEQREISLTLNDTGYEVVVDTAMNPSPLSLVEAKVGMGVSCNLVEELKKLPGIGDTTAKRIVEYFQGSEQDKTQQLALLLSEIHRDKEHQQSLPLEREGE</sequence>
<dbReference type="InterPro" id="IPR003583">
    <property type="entry name" value="Hlx-hairpin-Hlx_DNA-bd_motif"/>
</dbReference>
<evidence type="ECO:0000313" key="3">
    <source>
        <dbReference type="Proteomes" id="UP000031121"/>
    </source>
</evidence>
<dbReference type="GO" id="GO:0003677">
    <property type="term" value="F:DNA binding"/>
    <property type="evidence" value="ECO:0007669"/>
    <property type="project" value="InterPro"/>
</dbReference>
<dbReference type="SMART" id="SM00278">
    <property type="entry name" value="HhH1"/>
    <property type="match status" value="1"/>
</dbReference>
<dbReference type="AlphaFoldDB" id="A0A0A8BAV4"/>
<dbReference type="EMBL" id="CP009302">
    <property type="protein sequence ID" value="AJC12307.1"/>
    <property type="molecule type" value="Genomic_DNA"/>
</dbReference>
<organism evidence="2 3">
    <name type="scientific">Berryella intestinalis</name>
    <dbReference type="NCBI Taxonomy" id="1531429"/>
    <lineage>
        <taxon>Bacteria</taxon>
        <taxon>Bacillati</taxon>
        <taxon>Actinomycetota</taxon>
        <taxon>Coriobacteriia</taxon>
        <taxon>Eggerthellales</taxon>
        <taxon>Eggerthellaceae</taxon>
        <taxon>Berryella</taxon>
    </lineage>
</organism>
<dbReference type="Proteomes" id="UP000031121">
    <property type="component" value="Chromosome"/>
</dbReference>
<feature type="domain" description="Helix-hairpin-helix DNA-binding motif class 1" evidence="1">
    <location>
        <begin position="87"/>
        <end position="106"/>
    </location>
</feature>
<gene>
    <name evidence="2" type="ORF">JI75_06220</name>
</gene>
<dbReference type="GO" id="GO:0006281">
    <property type="term" value="P:DNA repair"/>
    <property type="evidence" value="ECO:0007669"/>
    <property type="project" value="InterPro"/>
</dbReference>
<proteinExistence type="predicted"/>
<accession>A0A0A8BAV4</accession>
<dbReference type="InterPro" id="IPR010994">
    <property type="entry name" value="RuvA_2-like"/>
</dbReference>
<dbReference type="HOGENOM" id="CLU_1812506_0_0_11"/>
<dbReference type="KEGG" id="cbac:JI75_06220"/>
<evidence type="ECO:0000259" key="1">
    <source>
        <dbReference type="SMART" id="SM00278"/>
    </source>
</evidence>
<dbReference type="Gene3D" id="1.10.8.420">
    <property type="entry name" value="RecR Domain 1"/>
    <property type="match status" value="1"/>
</dbReference>
<dbReference type="Pfam" id="PF21176">
    <property type="entry name" value="RecR_HhH"/>
    <property type="match status" value="1"/>
</dbReference>
<name>A0A0A8BAV4_9ACTN</name>